<dbReference type="PANTHER" id="PTHR23315:SF265">
    <property type="entry name" value="U-BOX DOMAIN-CONTAINING PROTEIN 46-RELATED"/>
    <property type="match status" value="1"/>
</dbReference>
<dbReference type="InterPro" id="IPR003613">
    <property type="entry name" value="Ubox_domain"/>
</dbReference>
<keyword evidence="6" id="KW-1185">Reference proteome</keyword>
<dbReference type="GO" id="GO:0016740">
    <property type="term" value="F:transferase activity"/>
    <property type="evidence" value="ECO:0007669"/>
    <property type="project" value="UniProtKB-KW"/>
</dbReference>
<feature type="domain" description="U-box" evidence="4">
    <location>
        <begin position="37"/>
        <end position="112"/>
    </location>
</feature>
<dbReference type="Proteomes" id="UP001630127">
    <property type="component" value="Unassembled WGS sequence"/>
</dbReference>
<organism evidence="5 6">
    <name type="scientific">Cinchona calisaya</name>
    <dbReference type="NCBI Taxonomy" id="153742"/>
    <lineage>
        <taxon>Eukaryota</taxon>
        <taxon>Viridiplantae</taxon>
        <taxon>Streptophyta</taxon>
        <taxon>Embryophyta</taxon>
        <taxon>Tracheophyta</taxon>
        <taxon>Spermatophyta</taxon>
        <taxon>Magnoliopsida</taxon>
        <taxon>eudicotyledons</taxon>
        <taxon>Gunneridae</taxon>
        <taxon>Pentapetalae</taxon>
        <taxon>asterids</taxon>
        <taxon>lamiids</taxon>
        <taxon>Gentianales</taxon>
        <taxon>Rubiaceae</taxon>
        <taxon>Cinchonoideae</taxon>
        <taxon>Cinchoneae</taxon>
        <taxon>Cinchona</taxon>
    </lineage>
</organism>
<protein>
    <recommendedName>
        <fullName evidence="4">U-box domain-containing protein</fullName>
    </recommendedName>
</protein>
<name>A0ABD2ZMR0_9GENT</name>
<proteinExistence type="predicted"/>
<dbReference type="InterPro" id="IPR045210">
    <property type="entry name" value="RING-Ubox_PUB"/>
</dbReference>
<reference evidence="5 6" key="1">
    <citation type="submission" date="2024-11" db="EMBL/GenBank/DDBJ databases">
        <title>A near-complete genome assembly of Cinchona calisaya.</title>
        <authorList>
            <person name="Lian D.C."/>
            <person name="Zhao X.W."/>
            <person name="Wei L."/>
        </authorList>
    </citation>
    <scope>NUCLEOTIDE SEQUENCE [LARGE SCALE GENOMIC DNA]</scope>
    <source>
        <tissue evidence="5">Nenye</tissue>
    </source>
</reference>
<comment type="caution">
    <text evidence="5">The sequence shown here is derived from an EMBL/GenBank/DDBJ whole genome shotgun (WGS) entry which is preliminary data.</text>
</comment>
<dbReference type="InterPro" id="IPR013083">
    <property type="entry name" value="Znf_RING/FYVE/PHD"/>
</dbReference>
<evidence type="ECO:0000259" key="4">
    <source>
        <dbReference type="PROSITE" id="PS51698"/>
    </source>
</evidence>
<dbReference type="AlphaFoldDB" id="A0ABD2ZMR0"/>
<dbReference type="Gene3D" id="3.30.40.10">
    <property type="entry name" value="Zinc/RING finger domain, C3HC4 (zinc finger)"/>
    <property type="match status" value="1"/>
</dbReference>
<evidence type="ECO:0000313" key="6">
    <source>
        <dbReference type="Proteomes" id="UP001630127"/>
    </source>
</evidence>
<evidence type="ECO:0000256" key="2">
    <source>
        <dbReference type="ARBA" id="ARBA00022679"/>
    </source>
</evidence>
<comment type="pathway">
    <text evidence="1">Protein modification; protein ubiquitination.</text>
</comment>
<dbReference type="Pfam" id="PF04564">
    <property type="entry name" value="U-box"/>
    <property type="match status" value="1"/>
</dbReference>
<dbReference type="EMBL" id="JBJUIK010000008">
    <property type="protein sequence ID" value="KAL3520584.1"/>
    <property type="molecule type" value="Genomic_DNA"/>
</dbReference>
<accession>A0ABD2ZMR0</accession>
<evidence type="ECO:0000313" key="5">
    <source>
        <dbReference type="EMBL" id="KAL3520584.1"/>
    </source>
</evidence>
<evidence type="ECO:0000256" key="3">
    <source>
        <dbReference type="SAM" id="MobiDB-lite"/>
    </source>
</evidence>
<keyword evidence="2" id="KW-0808">Transferase</keyword>
<dbReference type="PANTHER" id="PTHR23315">
    <property type="entry name" value="U BOX DOMAIN-CONTAINING"/>
    <property type="match status" value="1"/>
</dbReference>
<evidence type="ECO:0000256" key="1">
    <source>
        <dbReference type="ARBA" id="ARBA00004906"/>
    </source>
</evidence>
<dbReference type="SUPFAM" id="SSF57850">
    <property type="entry name" value="RING/U-box"/>
    <property type="match status" value="1"/>
</dbReference>
<gene>
    <name evidence="5" type="ORF">ACH5RR_018733</name>
</gene>
<sequence length="155" mass="17559">MAVLEPKARRAQHQPNKDDYSSVTADGAMRPLKKPLNPPPEFICPLSGHLMIDPVIISSSGVTFERLFIENWLKDGNWTCPQTGQLLFNTTPIPNLLIKEIISNWCVEQGIQLPTTQQDVDEETTIANPDRRCLSSLLEKLFRFMKKIIPLFSRG</sequence>
<feature type="region of interest" description="Disordered" evidence="3">
    <location>
        <begin position="1"/>
        <end position="36"/>
    </location>
</feature>
<dbReference type="PROSITE" id="PS51698">
    <property type="entry name" value="U_BOX"/>
    <property type="match status" value="1"/>
</dbReference>
<dbReference type="SMART" id="SM00504">
    <property type="entry name" value="Ubox"/>
    <property type="match status" value="1"/>
</dbReference>
<dbReference type="CDD" id="cd16664">
    <property type="entry name" value="RING-Ubox_PUB"/>
    <property type="match status" value="1"/>
</dbReference>